<dbReference type="Pfam" id="PF00176">
    <property type="entry name" value="SNF2-rel_dom"/>
    <property type="match status" value="1"/>
</dbReference>
<dbReference type="InterPro" id="IPR038718">
    <property type="entry name" value="SNF2-like_sf"/>
</dbReference>
<proteinExistence type="predicted"/>
<dbReference type="Proteomes" id="UP000694388">
    <property type="component" value="Unplaced"/>
</dbReference>
<protein>
    <recommendedName>
        <fullName evidence="2">SNF2 N-terminal domain-containing protein</fullName>
    </recommendedName>
</protein>
<name>A0A8C4PXE4_EPTBU</name>
<evidence type="ECO:0000259" key="2">
    <source>
        <dbReference type="Pfam" id="PF00176"/>
    </source>
</evidence>
<evidence type="ECO:0000256" key="1">
    <source>
        <dbReference type="SAM" id="MobiDB-lite"/>
    </source>
</evidence>
<dbReference type="PANTHER" id="PTHR45865:SF1">
    <property type="entry name" value="E3 UBIQUITIN-PROTEIN LIGASE SHPRH"/>
    <property type="match status" value="1"/>
</dbReference>
<feature type="domain" description="SNF2 N-terminal" evidence="2">
    <location>
        <begin position="266"/>
        <end position="347"/>
    </location>
</feature>
<reference evidence="3" key="1">
    <citation type="submission" date="2025-08" db="UniProtKB">
        <authorList>
            <consortium name="Ensembl"/>
        </authorList>
    </citation>
    <scope>IDENTIFICATION</scope>
</reference>
<feature type="compositionally biased region" description="Polar residues" evidence="1">
    <location>
        <begin position="520"/>
        <end position="529"/>
    </location>
</feature>
<reference evidence="3" key="2">
    <citation type="submission" date="2025-09" db="UniProtKB">
        <authorList>
            <consortium name="Ensembl"/>
        </authorList>
    </citation>
    <scope>IDENTIFICATION</scope>
</reference>
<feature type="region of interest" description="Disordered" evidence="1">
    <location>
        <begin position="520"/>
        <end position="565"/>
    </location>
</feature>
<dbReference type="GO" id="GO:0000209">
    <property type="term" value="P:protein polyubiquitination"/>
    <property type="evidence" value="ECO:0007669"/>
    <property type="project" value="TreeGrafter"/>
</dbReference>
<evidence type="ECO:0000313" key="3">
    <source>
        <dbReference type="Ensembl" id="ENSEBUP00000003493.1"/>
    </source>
</evidence>
<dbReference type="AlphaFoldDB" id="A0A8C4PXE4"/>
<keyword evidence="4" id="KW-1185">Reference proteome</keyword>
<sequence>MPGRRKASSSVRIDEATRKARCWSLADIPNQTKAHDEAAKEDFSGNSERCTQIVGAEPALEELLLSKSPPSSQGTWTFLVGQFVVRLEDPLSLPVRPLCLCVDPETCTFWLCGGSRRVDGHSDPSARVPALCKLGLSVFRALRGLQSRGSLELSAESEGPHACDTTVYVHLLRGALCEQGFLSEGGWRLKKVNQLLQVLVHHFHNFPTPEPCKQLSEHLPPPSQADLEGVFDRVRLCMRERSTTLSAGPRSPDPQHSLLIPQLRQYQKDAVLWMFGKETDDQATESKLHSLWCEFHGLDGQTLYYNHYMGSIVAERPLASGEYPGGILADEMGLGKTVEVLALILMHCRPGNWPTPPQEEQEASIANWKSGLIEEEEKETKVKMLIKKVKRKASVNIREVKVQILQLALELGPKRNLNMALLYRRLGKSDAYDKVAFRIAIRRAFNQLLDSGLLHRVKGRGLGGTFCLVKGALLTESLRKMMKKMKKECSKGPESISTSGCAELSVTNWEKLTDVSLSSVSPTLSAGSESTDKRDKTDYPASEGEAQSTASRPVSVCPFDANDYR</sequence>
<dbReference type="GO" id="GO:0006974">
    <property type="term" value="P:DNA damage response"/>
    <property type="evidence" value="ECO:0007669"/>
    <property type="project" value="TreeGrafter"/>
</dbReference>
<dbReference type="Ensembl" id="ENSEBUT00000003866.1">
    <property type="protein sequence ID" value="ENSEBUP00000003493.1"/>
    <property type="gene ID" value="ENSEBUG00000002530.1"/>
</dbReference>
<dbReference type="GO" id="GO:0005634">
    <property type="term" value="C:nucleus"/>
    <property type="evidence" value="ECO:0007669"/>
    <property type="project" value="TreeGrafter"/>
</dbReference>
<organism evidence="3 4">
    <name type="scientific">Eptatretus burgeri</name>
    <name type="common">Inshore hagfish</name>
    <dbReference type="NCBI Taxonomy" id="7764"/>
    <lineage>
        <taxon>Eukaryota</taxon>
        <taxon>Metazoa</taxon>
        <taxon>Chordata</taxon>
        <taxon>Craniata</taxon>
        <taxon>Vertebrata</taxon>
        <taxon>Cyclostomata</taxon>
        <taxon>Myxini</taxon>
        <taxon>Myxiniformes</taxon>
        <taxon>Myxinidae</taxon>
        <taxon>Eptatretinae</taxon>
        <taxon>Eptatretus</taxon>
    </lineage>
</organism>
<evidence type="ECO:0000313" key="4">
    <source>
        <dbReference type="Proteomes" id="UP000694388"/>
    </source>
</evidence>
<dbReference type="SUPFAM" id="SSF52540">
    <property type="entry name" value="P-loop containing nucleoside triphosphate hydrolases"/>
    <property type="match status" value="1"/>
</dbReference>
<dbReference type="PANTHER" id="PTHR45865">
    <property type="entry name" value="E3 UBIQUITIN-PROTEIN LIGASE SHPRH FAMILY MEMBER"/>
    <property type="match status" value="1"/>
</dbReference>
<dbReference type="InterPro" id="IPR027417">
    <property type="entry name" value="P-loop_NTPase"/>
</dbReference>
<dbReference type="Gene3D" id="3.40.50.10810">
    <property type="entry name" value="Tandem AAA-ATPase domain"/>
    <property type="match status" value="1"/>
</dbReference>
<dbReference type="InterPro" id="IPR052583">
    <property type="entry name" value="ATP-helicase/E3_Ub-Ligase"/>
</dbReference>
<dbReference type="InterPro" id="IPR000330">
    <property type="entry name" value="SNF2_N"/>
</dbReference>
<accession>A0A8C4PXE4</accession>
<dbReference type="GO" id="GO:0005524">
    <property type="term" value="F:ATP binding"/>
    <property type="evidence" value="ECO:0007669"/>
    <property type="project" value="InterPro"/>
</dbReference>
<dbReference type="GO" id="GO:0061630">
    <property type="term" value="F:ubiquitin protein ligase activity"/>
    <property type="evidence" value="ECO:0007669"/>
    <property type="project" value="TreeGrafter"/>
</dbReference>